<accession>A0A510JGI3</accession>
<keyword evidence="5 11" id="KW-0067">ATP-binding</keyword>
<reference evidence="15 16" key="1">
    <citation type="submission" date="2019-07" db="EMBL/GenBank/DDBJ databases">
        <title>Complete Genome Sequence of Leptotrichia hofstadii Strain JCM16775.</title>
        <authorList>
            <person name="Watanabe S."/>
            <person name="Cui L."/>
        </authorList>
    </citation>
    <scope>NUCLEOTIDE SEQUENCE [LARGE SCALE GENOMIC DNA]</scope>
    <source>
        <strain evidence="15 16">JCM16775</strain>
    </source>
</reference>
<dbReference type="PROSITE" id="PS51217">
    <property type="entry name" value="UVRD_HELICASE_CTER"/>
    <property type="match status" value="1"/>
</dbReference>
<dbReference type="AlphaFoldDB" id="A0A510JGI3"/>
<proteinExistence type="inferred from homology"/>
<keyword evidence="3 11" id="KW-0378">Hydrolase</keyword>
<dbReference type="PANTHER" id="PTHR11070:SF2">
    <property type="entry name" value="ATP-DEPENDENT DNA HELICASE SRS2"/>
    <property type="match status" value="1"/>
</dbReference>
<sequence>MSSILDELNEEQRKAAEKIEGPVLILAGAGSGKTRTVTYRIAHMVKEIGISPLNILALTFTNKAAREMKERAAALIGHEANNLVVSTFHSFSVRLLKTYSERIGYGRNFNIYDVDDQKSIITKIKKDMGIKDNDNVQPGKLANRISKLKEQGIGIKELEREIDMRIPANRLFGEIYQKYDEVLKANNAMDFSDLLLNARKLLDDAFVLERIQERYQYIVVDEYQDTNDIQYEMINMIAAKYRNICVVGDEDQSIYAFRGANINNILNFERDYKEAFTVKLERNYRSTKKILDTANELIKNNKSSKGKTLWTDGSDGEKIKIYNAMTVYDEADFIVTEMKKKKRDGADYKDMTILYRTNAQSRVLEEKLLSANIPYKIYGGMQFFQRKEIKDILAYLSLLNNKNDNHNFYRIINVPKRSVGEKTLEKIQEVANEKNISMLEALHYIDEIPVRAATKLALKEFYNLMQGIYSSLEEMSIKEIFDEILIKTRYIDSIEDNKEDRVRNIEELLNSITEIEKQNPSMSLNEYLDMISLSSATDQMEDDENYVKLMTIHSSKGLEFDYVFLAGMEDGLFPSISFDAPEEELEEERRLCYVAITRAKKELFISYSSSRKIWGKDDNLRRPSRFIYEMKQDNLEYVGGKYGSLKGQSSSPRSFTPKIENFNPFSKDKLWTFSKKSGNSQDSSNVNSKYKVGDVVNHKKFGRGKIKKVDTKSMIVEFMVGEKKIALVLADKILEK</sequence>
<dbReference type="SUPFAM" id="SSF52540">
    <property type="entry name" value="P-loop containing nucleoside triphosphate hydrolases"/>
    <property type="match status" value="1"/>
</dbReference>
<evidence type="ECO:0000256" key="5">
    <source>
        <dbReference type="ARBA" id="ARBA00022840"/>
    </source>
</evidence>
<dbReference type="Gene3D" id="3.40.50.300">
    <property type="entry name" value="P-loop containing nucleotide triphosphate hydrolases"/>
    <property type="match status" value="2"/>
</dbReference>
<organism evidence="15 16">
    <name type="scientific">Leptotrichia hofstadii</name>
    <dbReference type="NCBI Taxonomy" id="157688"/>
    <lineage>
        <taxon>Bacteria</taxon>
        <taxon>Fusobacteriati</taxon>
        <taxon>Fusobacteriota</taxon>
        <taxon>Fusobacteriia</taxon>
        <taxon>Fusobacteriales</taxon>
        <taxon>Leptotrichiaceae</taxon>
        <taxon>Leptotrichia</taxon>
    </lineage>
</organism>
<dbReference type="GO" id="GO:0000725">
    <property type="term" value="P:recombinational repair"/>
    <property type="evidence" value="ECO:0007669"/>
    <property type="project" value="TreeGrafter"/>
</dbReference>
<dbReference type="EMBL" id="AP019823">
    <property type="protein sequence ID" value="BBM38384.1"/>
    <property type="molecule type" value="Genomic_DNA"/>
</dbReference>
<dbReference type="InterPro" id="IPR014016">
    <property type="entry name" value="UvrD-like_ATP-bd"/>
</dbReference>
<evidence type="ECO:0000256" key="6">
    <source>
        <dbReference type="ARBA" id="ARBA00023125"/>
    </source>
</evidence>
<dbReference type="GO" id="GO:0033202">
    <property type="term" value="C:DNA helicase complex"/>
    <property type="evidence" value="ECO:0007669"/>
    <property type="project" value="TreeGrafter"/>
</dbReference>
<feature type="coiled-coil region" evidence="12">
    <location>
        <begin position="491"/>
        <end position="518"/>
    </location>
</feature>
<evidence type="ECO:0000259" key="13">
    <source>
        <dbReference type="PROSITE" id="PS51198"/>
    </source>
</evidence>
<protein>
    <recommendedName>
        <fullName evidence="9">DNA 3'-5' helicase</fullName>
        <ecNumber evidence="9">5.6.2.4</ecNumber>
    </recommendedName>
</protein>
<feature type="binding site" evidence="11">
    <location>
        <begin position="27"/>
        <end position="34"/>
    </location>
    <ligand>
        <name>ATP</name>
        <dbReference type="ChEBI" id="CHEBI:30616"/>
    </ligand>
</feature>
<evidence type="ECO:0000256" key="11">
    <source>
        <dbReference type="PROSITE-ProRule" id="PRU00560"/>
    </source>
</evidence>
<comment type="similarity">
    <text evidence="1">Belongs to the helicase family. UvrD subfamily.</text>
</comment>
<dbReference type="InterPro" id="IPR000212">
    <property type="entry name" value="DNA_helicase_UvrD/REP"/>
</dbReference>
<keyword evidence="16" id="KW-1185">Reference proteome</keyword>
<evidence type="ECO:0000256" key="10">
    <source>
        <dbReference type="ARBA" id="ARBA00048988"/>
    </source>
</evidence>
<dbReference type="Proteomes" id="UP000321892">
    <property type="component" value="Chromosome"/>
</dbReference>
<evidence type="ECO:0000256" key="4">
    <source>
        <dbReference type="ARBA" id="ARBA00022806"/>
    </source>
</evidence>
<evidence type="ECO:0000313" key="16">
    <source>
        <dbReference type="Proteomes" id="UP000321892"/>
    </source>
</evidence>
<dbReference type="GO" id="GO:0005524">
    <property type="term" value="F:ATP binding"/>
    <property type="evidence" value="ECO:0007669"/>
    <property type="project" value="UniProtKB-UniRule"/>
</dbReference>
<dbReference type="OrthoDB" id="9810135at2"/>
<dbReference type="InterPro" id="IPR027417">
    <property type="entry name" value="P-loop_NTPase"/>
</dbReference>
<dbReference type="EC" id="5.6.2.4" evidence="9"/>
<evidence type="ECO:0000256" key="1">
    <source>
        <dbReference type="ARBA" id="ARBA00009922"/>
    </source>
</evidence>
<comment type="catalytic activity">
    <reaction evidence="8">
        <text>Couples ATP hydrolysis with the unwinding of duplex DNA by translocating in the 3'-5' direction.</text>
        <dbReference type="EC" id="5.6.2.4"/>
    </reaction>
</comment>
<evidence type="ECO:0000256" key="3">
    <source>
        <dbReference type="ARBA" id="ARBA00022801"/>
    </source>
</evidence>
<dbReference type="InterPro" id="IPR014017">
    <property type="entry name" value="DNA_helicase_UvrD-like_C"/>
</dbReference>
<dbReference type="Pfam" id="PF00580">
    <property type="entry name" value="UvrD-helicase"/>
    <property type="match status" value="1"/>
</dbReference>
<dbReference type="InterPro" id="IPR013986">
    <property type="entry name" value="DExx_box_DNA_helicase_dom_sf"/>
</dbReference>
<dbReference type="GO" id="GO:0043138">
    <property type="term" value="F:3'-5' DNA helicase activity"/>
    <property type="evidence" value="ECO:0007669"/>
    <property type="project" value="UniProtKB-EC"/>
</dbReference>
<keyword evidence="2 11" id="KW-0547">Nucleotide-binding</keyword>
<dbReference type="CDD" id="cd17932">
    <property type="entry name" value="DEXQc_UvrD"/>
    <property type="match status" value="1"/>
</dbReference>
<evidence type="ECO:0000256" key="2">
    <source>
        <dbReference type="ARBA" id="ARBA00022741"/>
    </source>
</evidence>
<evidence type="ECO:0000256" key="9">
    <source>
        <dbReference type="ARBA" id="ARBA00034808"/>
    </source>
</evidence>
<keyword evidence="4 11" id="KW-0347">Helicase</keyword>
<dbReference type="GO" id="GO:0005829">
    <property type="term" value="C:cytosol"/>
    <property type="evidence" value="ECO:0007669"/>
    <property type="project" value="TreeGrafter"/>
</dbReference>
<feature type="domain" description="UvrD-like helicase ATP-binding" evidence="13">
    <location>
        <begin position="6"/>
        <end position="287"/>
    </location>
</feature>
<evidence type="ECO:0000313" key="15">
    <source>
        <dbReference type="EMBL" id="BBM38384.1"/>
    </source>
</evidence>
<comment type="catalytic activity">
    <reaction evidence="10">
        <text>ATP + H2O = ADP + phosphate + H(+)</text>
        <dbReference type="Rhea" id="RHEA:13065"/>
        <dbReference type="ChEBI" id="CHEBI:15377"/>
        <dbReference type="ChEBI" id="CHEBI:15378"/>
        <dbReference type="ChEBI" id="CHEBI:30616"/>
        <dbReference type="ChEBI" id="CHEBI:43474"/>
        <dbReference type="ChEBI" id="CHEBI:456216"/>
        <dbReference type="EC" id="5.6.2.4"/>
    </reaction>
</comment>
<evidence type="ECO:0000256" key="12">
    <source>
        <dbReference type="SAM" id="Coils"/>
    </source>
</evidence>
<keyword evidence="12" id="KW-0175">Coiled coil</keyword>
<dbReference type="GO" id="GO:0003677">
    <property type="term" value="F:DNA binding"/>
    <property type="evidence" value="ECO:0007669"/>
    <property type="project" value="UniProtKB-KW"/>
</dbReference>
<dbReference type="Gene3D" id="1.10.10.160">
    <property type="match status" value="1"/>
</dbReference>
<dbReference type="Pfam" id="PF13361">
    <property type="entry name" value="UvrD_C"/>
    <property type="match status" value="1"/>
</dbReference>
<feature type="domain" description="UvrD-like helicase C-terminal" evidence="14">
    <location>
        <begin position="288"/>
        <end position="557"/>
    </location>
</feature>
<evidence type="ECO:0000259" key="14">
    <source>
        <dbReference type="PROSITE" id="PS51217"/>
    </source>
</evidence>
<name>A0A510JGI3_9FUSO</name>
<dbReference type="RefSeq" id="WP_026746479.1">
    <property type="nucleotide sequence ID" value="NZ_AP019823.1"/>
</dbReference>
<evidence type="ECO:0000256" key="7">
    <source>
        <dbReference type="ARBA" id="ARBA00023235"/>
    </source>
</evidence>
<keyword evidence="6" id="KW-0238">DNA-binding</keyword>
<evidence type="ECO:0000256" key="8">
    <source>
        <dbReference type="ARBA" id="ARBA00034617"/>
    </source>
</evidence>
<dbReference type="PANTHER" id="PTHR11070">
    <property type="entry name" value="UVRD / RECB / PCRA DNA HELICASE FAMILY MEMBER"/>
    <property type="match status" value="1"/>
</dbReference>
<dbReference type="KEGG" id="lhf:JCM16775_1093"/>
<dbReference type="GO" id="GO:0016887">
    <property type="term" value="F:ATP hydrolysis activity"/>
    <property type="evidence" value="ECO:0007669"/>
    <property type="project" value="RHEA"/>
</dbReference>
<gene>
    <name evidence="15" type="ORF">JCM16775_1093</name>
</gene>
<dbReference type="Gene3D" id="1.10.486.10">
    <property type="entry name" value="PCRA, domain 4"/>
    <property type="match status" value="1"/>
</dbReference>
<dbReference type="PROSITE" id="PS51198">
    <property type="entry name" value="UVRD_HELICASE_ATP_BIND"/>
    <property type="match status" value="1"/>
</dbReference>
<keyword evidence="7" id="KW-0413">Isomerase</keyword>